<comment type="caution">
    <text evidence="1">The sequence shown here is derived from an EMBL/GenBank/DDBJ whole genome shotgun (WGS) entry which is preliminary data.</text>
</comment>
<accession>A0A9D1ENF6</accession>
<gene>
    <name evidence="1" type="ORF">IAD01_04525</name>
</gene>
<sequence>MINTICKHIRNFFEYRTVEGEYTIENGSLSPSDFLSGGDMYLIRGSRKNDGVHTHPAQDLSDETFCGSVSVMAVPKEFLELVEDIEQYCAEEGSDPSPYISESFGGYSYTRLSNEDGQGVPWQRAFRTQLDLWRKI</sequence>
<name>A0A9D1ENF6_9FIRM</name>
<dbReference type="AlphaFoldDB" id="A0A9D1ENF6"/>
<evidence type="ECO:0000313" key="1">
    <source>
        <dbReference type="EMBL" id="HIS24651.1"/>
    </source>
</evidence>
<evidence type="ECO:0000313" key="2">
    <source>
        <dbReference type="Proteomes" id="UP000823982"/>
    </source>
</evidence>
<protein>
    <submittedName>
        <fullName evidence="1">Uncharacterized protein</fullName>
    </submittedName>
</protein>
<organism evidence="1 2">
    <name type="scientific">Candidatus Faeciplasma gallinarum</name>
    <dbReference type="NCBI Taxonomy" id="2840799"/>
    <lineage>
        <taxon>Bacteria</taxon>
        <taxon>Bacillati</taxon>
        <taxon>Bacillota</taxon>
        <taxon>Clostridia</taxon>
        <taxon>Eubacteriales</taxon>
        <taxon>Oscillospiraceae</taxon>
        <taxon>Oscillospiraceae incertae sedis</taxon>
        <taxon>Candidatus Faeciplasma</taxon>
    </lineage>
</organism>
<dbReference type="EMBL" id="DVIR01000040">
    <property type="protein sequence ID" value="HIS24651.1"/>
    <property type="molecule type" value="Genomic_DNA"/>
</dbReference>
<reference evidence="1" key="2">
    <citation type="journal article" date="2021" name="PeerJ">
        <title>Extensive microbial diversity within the chicken gut microbiome revealed by metagenomics and culture.</title>
        <authorList>
            <person name="Gilroy R."/>
            <person name="Ravi A."/>
            <person name="Getino M."/>
            <person name="Pursley I."/>
            <person name="Horton D.L."/>
            <person name="Alikhan N.F."/>
            <person name="Baker D."/>
            <person name="Gharbi K."/>
            <person name="Hall N."/>
            <person name="Watson M."/>
            <person name="Adriaenssens E.M."/>
            <person name="Foster-Nyarko E."/>
            <person name="Jarju S."/>
            <person name="Secka A."/>
            <person name="Antonio M."/>
            <person name="Oren A."/>
            <person name="Chaudhuri R.R."/>
            <person name="La Ragione R."/>
            <person name="Hildebrand F."/>
            <person name="Pallen M.J."/>
        </authorList>
    </citation>
    <scope>NUCLEOTIDE SEQUENCE</scope>
    <source>
        <strain evidence="1">CHK157-1446</strain>
    </source>
</reference>
<reference evidence="1" key="1">
    <citation type="submission" date="2020-10" db="EMBL/GenBank/DDBJ databases">
        <authorList>
            <person name="Gilroy R."/>
        </authorList>
    </citation>
    <scope>NUCLEOTIDE SEQUENCE</scope>
    <source>
        <strain evidence="1">CHK157-1446</strain>
    </source>
</reference>
<dbReference type="Proteomes" id="UP000823982">
    <property type="component" value="Unassembled WGS sequence"/>
</dbReference>
<proteinExistence type="predicted"/>